<organism evidence="2 3">
    <name type="scientific">Portunus trituberculatus</name>
    <name type="common">Swimming crab</name>
    <name type="synonym">Neptunus trituberculatus</name>
    <dbReference type="NCBI Taxonomy" id="210409"/>
    <lineage>
        <taxon>Eukaryota</taxon>
        <taxon>Metazoa</taxon>
        <taxon>Ecdysozoa</taxon>
        <taxon>Arthropoda</taxon>
        <taxon>Crustacea</taxon>
        <taxon>Multicrustacea</taxon>
        <taxon>Malacostraca</taxon>
        <taxon>Eumalacostraca</taxon>
        <taxon>Eucarida</taxon>
        <taxon>Decapoda</taxon>
        <taxon>Pleocyemata</taxon>
        <taxon>Brachyura</taxon>
        <taxon>Eubrachyura</taxon>
        <taxon>Portunoidea</taxon>
        <taxon>Portunidae</taxon>
        <taxon>Portuninae</taxon>
        <taxon>Portunus</taxon>
    </lineage>
</organism>
<accession>A0A5B7DD15</accession>
<feature type="region of interest" description="Disordered" evidence="1">
    <location>
        <begin position="14"/>
        <end position="50"/>
    </location>
</feature>
<feature type="compositionally biased region" description="Polar residues" evidence="1">
    <location>
        <begin position="34"/>
        <end position="46"/>
    </location>
</feature>
<reference evidence="2 3" key="1">
    <citation type="submission" date="2019-05" db="EMBL/GenBank/DDBJ databases">
        <title>Another draft genome of Portunus trituberculatus and its Hox gene families provides insights of decapod evolution.</title>
        <authorList>
            <person name="Jeong J.-H."/>
            <person name="Song I."/>
            <person name="Kim S."/>
            <person name="Choi T."/>
            <person name="Kim D."/>
            <person name="Ryu S."/>
            <person name="Kim W."/>
        </authorList>
    </citation>
    <scope>NUCLEOTIDE SEQUENCE [LARGE SCALE GENOMIC DNA]</scope>
    <source>
        <tissue evidence="2">Muscle</tissue>
    </source>
</reference>
<dbReference type="EMBL" id="VSRR010000741">
    <property type="protein sequence ID" value="MPC19119.1"/>
    <property type="molecule type" value="Genomic_DNA"/>
</dbReference>
<feature type="compositionally biased region" description="Basic and acidic residues" evidence="1">
    <location>
        <begin position="23"/>
        <end position="32"/>
    </location>
</feature>
<evidence type="ECO:0000256" key="1">
    <source>
        <dbReference type="SAM" id="MobiDB-lite"/>
    </source>
</evidence>
<name>A0A5B7DD15_PORTR</name>
<sequence>MNIETRIVPQLRGLWYGDTGSDTTRHHTDRSPRRPTNTSSHSTRQKTPVKGILLTWISSMSS</sequence>
<keyword evidence="3" id="KW-1185">Reference proteome</keyword>
<gene>
    <name evidence="2" type="ORF">E2C01_012027</name>
</gene>
<dbReference type="AlphaFoldDB" id="A0A5B7DD15"/>
<dbReference type="Proteomes" id="UP000324222">
    <property type="component" value="Unassembled WGS sequence"/>
</dbReference>
<protein>
    <submittedName>
        <fullName evidence="2">Uncharacterized protein</fullName>
    </submittedName>
</protein>
<evidence type="ECO:0000313" key="3">
    <source>
        <dbReference type="Proteomes" id="UP000324222"/>
    </source>
</evidence>
<evidence type="ECO:0000313" key="2">
    <source>
        <dbReference type="EMBL" id="MPC19119.1"/>
    </source>
</evidence>
<comment type="caution">
    <text evidence="2">The sequence shown here is derived from an EMBL/GenBank/DDBJ whole genome shotgun (WGS) entry which is preliminary data.</text>
</comment>
<proteinExistence type="predicted"/>